<evidence type="ECO:0000256" key="4">
    <source>
        <dbReference type="ARBA" id="ARBA00022448"/>
    </source>
</evidence>
<evidence type="ECO:0000256" key="7">
    <source>
        <dbReference type="ARBA" id="ARBA00022927"/>
    </source>
</evidence>
<evidence type="ECO:0008006" key="16">
    <source>
        <dbReference type="Google" id="ProtNLM"/>
    </source>
</evidence>
<comment type="subcellular location">
    <subcellularLocation>
        <location evidence="2">Cytoplasm</location>
    </subcellularLocation>
    <subcellularLocation>
        <location evidence="1">Endosome membrane</location>
        <topology evidence="1">Peripheral membrane protein</topology>
    </subcellularLocation>
</comment>
<keyword evidence="7" id="KW-0653">Protein transport</keyword>
<feature type="compositionally biased region" description="Polar residues" evidence="9">
    <location>
        <begin position="350"/>
        <end position="361"/>
    </location>
</feature>
<keyword evidence="6" id="KW-0967">Endosome</keyword>
<evidence type="ECO:0000313" key="12">
    <source>
        <dbReference type="EMBL" id="BBM97598.1"/>
    </source>
</evidence>
<feature type="compositionally biased region" description="Polar residues" evidence="9">
    <location>
        <begin position="308"/>
        <end position="318"/>
    </location>
</feature>
<dbReference type="GO" id="GO:0015031">
    <property type="term" value="P:protein transport"/>
    <property type="evidence" value="ECO:0007669"/>
    <property type="project" value="UniProtKB-KW"/>
</dbReference>
<reference evidence="12" key="2">
    <citation type="journal article" date="2019" name="Curr. Biol.">
        <title>Chromatin organization in early land plants reveals an ancestral association between H3K27me3, transposons, and constitutive heterochromatin.</title>
        <authorList>
            <person name="Montgomery S.A."/>
            <person name="Tanizawa Y."/>
            <person name="Galik B."/>
            <person name="Wang N."/>
            <person name="Ito T."/>
            <person name="Mochizuki T."/>
            <person name="Akimcheva S."/>
            <person name="Bowman J."/>
            <person name="Cognat V."/>
            <person name="Drouard L."/>
            <person name="Ekker H."/>
            <person name="Houng S."/>
            <person name="Kohchi T."/>
            <person name="Lin S."/>
            <person name="Liu L.D."/>
            <person name="Nakamura Y."/>
            <person name="Valeeva L.R."/>
            <person name="Shakirov E.V."/>
            <person name="Shippen D.E."/>
            <person name="Wei W."/>
            <person name="Yagura M."/>
            <person name="Yamaoka S."/>
            <person name="Yamato K.T."/>
            <person name="Liu C."/>
            <person name="Berger F."/>
        </authorList>
    </citation>
    <scope>NUCLEOTIDE SEQUENCE [LARGE SCALE GENOMIC DNA]</scope>
    <source>
        <strain evidence="12">Tak-1</strain>
    </source>
</reference>
<evidence type="ECO:0000259" key="11">
    <source>
        <dbReference type="Pfam" id="PF18097"/>
    </source>
</evidence>
<gene>
    <name evidence="13" type="ORF">AXG93_1130s1770</name>
    <name evidence="12" type="ORF">Mp_1g06880</name>
</gene>
<evidence type="ECO:0000256" key="3">
    <source>
        <dbReference type="ARBA" id="ARBA00007895"/>
    </source>
</evidence>
<feature type="compositionally biased region" description="Low complexity" evidence="9">
    <location>
        <begin position="319"/>
        <end position="349"/>
    </location>
</feature>
<dbReference type="Pfam" id="PF04652">
    <property type="entry name" value="Vta1"/>
    <property type="match status" value="1"/>
</dbReference>
<evidence type="ECO:0000256" key="5">
    <source>
        <dbReference type="ARBA" id="ARBA00022490"/>
    </source>
</evidence>
<dbReference type="Gene3D" id="1.20.5.420">
    <property type="entry name" value="Immunoglobulin FC, subunit C"/>
    <property type="match status" value="1"/>
</dbReference>
<proteinExistence type="inferred from homology"/>
<dbReference type="InterPro" id="IPR044538">
    <property type="entry name" value="Vta1-like"/>
</dbReference>
<sequence>MGETADPKKVLLPYLQRADELQKHEPLVAYYCRLFAMEAGLKIPVKERGKTINGLLVSLMSQLEKDKKVVKLSPDDNMYLEGFALSVFAKADKQDRAGRADLNTAKTFYAASIFFDILHQFGELPPDIEQKKRYGTWKAADIRKALSEGRKPIAGPPAGDEQFSEMEQMTWETEGSPQKSNISPPAVAPDVPPFQPGSPPPPTVNHQLSRSDSIPRTSSIDSLPRPPSTAPFAHATQHNRTGSLDDIDLPSAPSQPIYPGVHNSSPPQYPSGFSQYPGQDTGAPPPPIHDWSGTRSHVPHGADRPGESPNSSPFNYPANSPDDYNSNSSNTSNYPSYSSHVPHHSPSAYGTEQGNNYSQYSAPPPPTVPVFQPGAYPSAAPSQTAYPSTLPTQTAYPSAAPSHNSFTPAATTQNVNMGYSEPPQHHRTASAPPVAQPTVGYPNQSYGSASSYQPTPDKVAEAHKAARFAVSALAFDDVPTAIEYLRKSMELLTSSSSQAH</sequence>
<keyword evidence="14" id="KW-1185">Reference proteome</keyword>
<dbReference type="GO" id="GO:0032511">
    <property type="term" value="P:late endosome to vacuole transport via multivesicular body sorting pathway"/>
    <property type="evidence" value="ECO:0007669"/>
    <property type="project" value="InterPro"/>
</dbReference>
<organism evidence="13 14">
    <name type="scientific">Marchantia polymorpha subsp. ruderalis</name>
    <dbReference type="NCBI Taxonomy" id="1480154"/>
    <lineage>
        <taxon>Eukaryota</taxon>
        <taxon>Viridiplantae</taxon>
        <taxon>Streptophyta</taxon>
        <taxon>Embryophyta</taxon>
        <taxon>Marchantiophyta</taxon>
        <taxon>Marchantiopsida</taxon>
        <taxon>Marchantiidae</taxon>
        <taxon>Marchantiales</taxon>
        <taxon>Marchantiaceae</taxon>
        <taxon>Marchantia</taxon>
    </lineage>
</organism>
<dbReference type="Proteomes" id="UP000077202">
    <property type="component" value="Unassembled WGS sequence"/>
</dbReference>
<feature type="domain" description="Vta1/callose synthase N-terminal" evidence="10">
    <location>
        <begin position="12"/>
        <end position="147"/>
    </location>
</feature>
<evidence type="ECO:0000256" key="6">
    <source>
        <dbReference type="ARBA" id="ARBA00022753"/>
    </source>
</evidence>
<feature type="compositionally biased region" description="Polar residues" evidence="9">
    <location>
        <begin position="262"/>
        <end position="278"/>
    </location>
</feature>
<dbReference type="PANTHER" id="PTHR46009">
    <property type="entry name" value="VACUOLAR PROTEIN SORTING-ASSOCIATED PROTEIN VTA1 HOMOLOG"/>
    <property type="match status" value="1"/>
</dbReference>
<dbReference type="EMBL" id="AP019866">
    <property type="protein sequence ID" value="BBM97598.1"/>
    <property type="molecule type" value="Genomic_DNA"/>
</dbReference>
<dbReference type="GO" id="GO:0005771">
    <property type="term" value="C:multivesicular body"/>
    <property type="evidence" value="ECO:0007669"/>
    <property type="project" value="TreeGrafter"/>
</dbReference>
<evidence type="ECO:0000256" key="8">
    <source>
        <dbReference type="ARBA" id="ARBA00023136"/>
    </source>
</evidence>
<feature type="compositionally biased region" description="Polar residues" evidence="9">
    <location>
        <begin position="441"/>
        <end position="454"/>
    </location>
</feature>
<feature type="compositionally biased region" description="Pro residues" evidence="9">
    <location>
        <begin position="186"/>
        <end position="203"/>
    </location>
</feature>
<feature type="region of interest" description="Disordered" evidence="9">
    <location>
        <begin position="167"/>
        <end position="458"/>
    </location>
</feature>
<dbReference type="InterPro" id="IPR039431">
    <property type="entry name" value="Vta1/CALS_N"/>
</dbReference>
<reference evidence="15" key="3">
    <citation type="journal article" date="2020" name="Curr. Biol.">
        <title>Chromatin organization in early land plants reveals an ancestral association between H3K27me3, transposons, and constitutive heterochromatin.</title>
        <authorList>
            <person name="Montgomery S.A."/>
            <person name="Tanizawa Y."/>
            <person name="Galik B."/>
            <person name="Wang N."/>
            <person name="Ito T."/>
            <person name="Mochizuki T."/>
            <person name="Akimcheva S."/>
            <person name="Bowman J.L."/>
            <person name="Cognat V."/>
            <person name="Marechal-Drouard L."/>
            <person name="Ekker H."/>
            <person name="Hong S.F."/>
            <person name="Kohchi T."/>
            <person name="Lin S.S."/>
            <person name="Liu L.D."/>
            <person name="Nakamura Y."/>
            <person name="Valeeva L.R."/>
            <person name="Shakirov E.V."/>
            <person name="Shippen D.E."/>
            <person name="Wei W.L."/>
            <person name="Yagura M."/>
            <person name="Yamaoka S."/>
            <person name="Yamato K.T."/>
            <person name="Liu C."/>
            <person name="Berger F."/>
        </authorList>
    </citation>
    <scope>NUCLEOTIDE SEQUENCE [LARGE SCALE GENOMIC DNA]</scope>
    <source>
        <strain evidence="15">Tak-1</strain>
    </source>
</reference>
<evidence type="ECO:0000313" key="14">
    <source>
        <dbReference type="Proteomes" id="UP000077202"/>
    </source>
</evidence>
<dbReference type="PANTHER" id="PTHR46009:SF1">
    <property type="entry name" value="VACUOLAR PROTEIN SORTING-ASSOCIATED PROTEIN VTA1 HOMOLOG"/>
    <property type="match status" value="1"/>
</dbReference>
<feature type="compositionally biased region" description="Polar residues" evidence="9">
    <location>
        <begin position="167"/>
        <end position="183"/>
    </location>
</feature>
<reference evidence="13 14" key="1">
    <citation type="submission" date="2016-03" db="EMBL/GenBank/DDBJ databases">
        <title>Mechanisms controlling the formation of the plant cell surface in tip-growing cells are functionally conserved among land plants.</title>
        <authorList>
            <person name="Honkanen S."/>
            <person name="Jones V.A."/>
            <person name="Morieri G."/>
            <person name="Champion C."/>
            <person name="Hetherington A.J."/>
            <person name="Kelly S."/>
            <person name="Saint-Marcoux D."/>
            <person name="Proust H."/>
            <person name="Prescott H."/>
            <person name="Dolan L."/>
        </authorList>
    </citation>
    <scope>NUCLEOTIDE SEQUENCE [LARGE SCALE GENOMIC DNA]</scope>
    <source>
        <strain evidence="14">cv. Tak-1 and cv. Tak-2</strain>
        <tissue evidence="13">Whole gametophyte</tissue>
    </source>
</reference>
<dbReference type="Pfam" id="PF18097">
    <property type="entry name" value="Vta1_C"/>
    <property type="match status" value="1"/>
</dbReference>
<name>A0A176VHN6_MARPO</name>
<keyword evidence="4" id="KW-0813">Transport</keyword>
<protein>
    <recommendedName>
        <fullName evidence="16">Vta1/callose synthase N-terminal domain-containing protein</fullName>
    </recommendedName>
</protein>
<dbReference type="GO" id="GO:0010008">
    <property type="term" value="C:endosome membrane"/>
    <property type="evidence" value="ECO:0007669"/>
    <property type="project" value="UniProtKB-SubCell"/>
</dbReference>
<dbReference type="Proteomes" id="UP001162541">
    <property type="component" value="Chromosome 1"/>
</dbReference>
<feature type="compositionally biased region" description="Polar residues" evidence="9">
    <location>
        <begin position="204"/>
        <end position="221"/>
    </location>
</feature>
<dbReference type="EMBL" id="LVLJ01003744">
    <property type="protein sequence ID" value="OAE19923.1"/>
    <property type="molecule type" value="Genomic_DNA"/>
</dbReference>
<dbReference type="Gene3D" id="1.25.40.270">
    <property type="entry name" value="Vacuolar protein sorting-associated protein vta1"/>
    <property type="match status" value="1"/>
</dbReference>
<keyword evidence="5" id="KW-0963">Cytoplasm</keyword>
<keyword evidence="8" id="KW-0472">Membrane</keyword>
<evidence type="ECO:0000256" key="2">
    <source>
        <dbReference type="ARBA" id="ARBA00004496"/>
    </source>
</evidence>
<evidence type="ECO:0000313" key="13">
    <source>
        <dbReference type="EMBL" id="OAE19923.1"/>
    </source>
</evidence>
<feature type="domain" description="Vta1 C-terminal" evidence="11">
    <location>
        <begin position="456"/>
        <end position="493"/>
    </location>
</feature>
<accession>A0A176VHN6</accession>
<dbReference type="InterPro" id="IPR041212">
    <property type="entry name" value="Vta1_C"/>
</dbReference>
<feature type="compositionally biased region" description="Polar residues" evidence="9">
    <location>
        <begin position="380"/>
        <end position="417"/>
    </location>
</feature>
<evidence type="ECO:0000313" key="15">
    <source>
        <dbReference type="Proteomes" id="UP001162541"/>
    </source>
</evidence>
<evidence type="ECO:0000259" key="10">
    <source>
        <dbReference type="Pfam" id="PF04652"/>
    </source>
</evidence>
<dbReference type="AlphaFoldDB" id="A0A176VHN6"/>
<comment type="similarity">
    <text evidence="3">Belongs to the VTA1 family.</text>
</comment>
<evidence type="ECO:0000256" key="1">
    <source>
        <dbReference type="ARBA" id="ARBA00004481"/>
    </source>
</evidence>
<evidence type="ECO:0000256" key="9">
    <source>
        <dbReference type="SAM" id="MobiDB-lite"/>
    </source>
</evidence>
<dbReference type="InterPro" id="IPR023175">
    <property type="entry name" value="Vta1/CALS_N_sf"/>
</dbReference>